<sequence length="154" mass="16633">MVPPKFGIVASSLIATARQLTDMHVLMTHRAGIPVSGEWLVLDDVHATSVLRIITALAERSCVDPGCGFQGAQVQVCRFEESICEDSQQSHTNEATTKEKAERPPSMTSCSGCVELLFGCLVANLGLVCDEGTCCRSHAVQKRECSQAFRCAFV</sequence>
<dbReference type="Proteomes" id="UP000626109">
    <property type="component" value="Unassembled WGS sequence"/>
</dbReference>
<reference evidence="1" key="1">
    <citation type="submission" date="2021-02" db="EMBL/GenBank/DDBJ databases">
        <authorList>
            <person name="Dougan E. K."/>
            <person name="Rhodes N."/>
            <person name="Thang M."/>
            <person name="Chan C."/>
        </authorList>
    </citation>
    <scope>NUCLEOTIDE SEQUENCE</scope>
</reference>
<protein>
    <submittedName>
        <fullName evidence="1">Uncharacterized protein</fullName>
    </submittedName>
</protein>
<dbReference type="EMBL" id="CAJNNW010007323">
    <property type="protein sequence ID" value="CAE8649171.1"/>
    <property type="molecule type" value="Genomic_DNA"/>
</dbReference>
<evidence type="ECO:0000313" key="2">
    <source>
        <dbReference type="Proteomes" id="UP000626109"/>
    </source>
</evidence>
<dbReference type="AlphaFoldDB" id="A0A813I9R3"/>
<name>A0A813I9R3_POLGL</name>
<organism evidence="1 2">
    <name type="scientific">Polarella glacialis</name>
    <name type="common">Dinoflagellate</name>
    <dbReference type="NCBI Taxonomy" id="89957"/>
    <lineage>
        <taxon>Eukaryota</taxon>
        <taxon>Sar</taxon>
        <taxon>Alveolata</taxon>
        <taxon>Dinophyceae</taxon>
        <taxon>Suessiales</taxon>
        <taxon>Suessiaceae</taxon>
        <taxon>Polarella</taxon>
    </lineage>
</organism>
<gene>
    <name evidence="1" type="ORF">PGLA2088_LOCUS7190</name>
</gene>
<comment type="caution">
    <text evidence="1">The sequence shown here is derived from an EMBL/GenBank/DDBJ whole genome shotgun (WGS) entry which is preliminary data.</text>
</comment>
<evidence type="ECO:0000313" key="1">
    <source>
        <dbReference type="EMBL" id="CAE8649171.1"/>
    </source>
</evidence>
<proteinExistence type="predicted"/>
<accession>A0A813I9R3</accession>